<dbReference type="GO" id="GO:0005524">
    <property type="term" value="F:ATP binding"/>
    <property type="evidence" value="ECO:0007669"/>
    <property type="project" value="UniProtKB-KW"/>
</dbReference>
<dbReference type="SMART" id="SM00382">
    <property type="entry name" value="AAA"/>
    <property type="match status" value="1"/>
</dbReference>
<dbReference type="PROSITE" id="PS50051">
    <property type="entry name" value="MCM_2"/>
    <property type="match status" value="1"/>
</dbReference>
<proteinExistence type="inferred from homology"/>
<dbReference type="Gene3D" id="3.40.50.300">
    <property type="entry name" value="P-loop containing nucleotide triphosphate hydrolases"/>
    <property type="match status" value="1"/>
</dbReference>
<evidence type="ECO:0000313" key="11">
    <source>
        <dbReference type="EMBL" id="KYN06639.1"/>
    </source>
</evidence>
<evidence type="ECO:0000256" key="5">
    <source>
        <dbReference type="ARBA" id="ARBA00023125"/>
    </source>
</evidence>
<dbReference type="InterPro" id="IPR033762">
    <property type="entry name" value="MCM_OB"/>
</dbReference>
<dbReference type="AlphaFoldDB" id="A0A195D2P6"/>
<feature type="domain" description="MCM C-terminal AAA(+) ATPase" evidence="10">
    <location>
        <begin position="381"/>
        <end position="582"/>
    </location>
</feature>
<evidence type="ECO:0000256" key="1">
    <source>
        <dbReference type="ARBA" id="ARBA00004123"/>
    </source>
</evidence>
<dbReference type="PRINTS" id="PR01657">
    <property type="entry name" value="MCMFAMILY"/>
</dbReference>
<keyword evidence="12" id="KW-1185">Reference proteome</keyword>
<keyword evidence="4 9" id="KW-0067">ATP-binding</keyword>
<evidence type="ECO:0000256" key="7">
    <source>
        <dbReference type="ARBA" id="ARBA00041084"/>
    </source>
</evidence>
<dbReference type="Gene3D" id="2.20.28.10">
    <property type="match status" value="1"/>
</dbReference>
<keyword evidence="5 9" id="KW-0238">DNA-binding</keyword>
<dbReference type="PANTHER" id="PTHR11630:SF47">
    <property type="entry name" value="DNA HELICASE MCM8"/>
    <property type="match status" value="1"/>
</dbReference>
<dbReference type="SUPFAM" id="SSF50249">
    <property type="entry name" value="Nucleic acid-binding proteins"/>
    <property type="match status" value="1"/>
</dbReference>
<dbReference type="InterPro" id="IPR031327">
    <property type="entry name" value="MCM"/>
</dbReference>
<dbReference type="Gene3D" id="2.40.50.140">
    <property type="entry name" value="Nucleic acid-binding proteins"/>
    <property type="match status" value="1"/>
</dbReference>
<protein>
    <recommendedName>
        <fullName evidence="7">DNA helicase MCM8</fullName>
    </recommendedName>
    <alternativeName>
        <fullName evidence="8">Minichromosome maintenance 8</fullName>
    </alternativeName>
</protein>
<reference evidence="11 12" key="1">
    <citation type="submission" date="2016-03" db="EMBL/GenBank/DDBJ databases">
        <title>Cyphomyrmex costatus WGS genome.</title>
        <authorList>
            <person name="Nygaard S."/>
            <person name="Hu H."/>
            <person name="Boomsma J."/>
            <person name="Zhang G."/>
        </authorList>
    </citation>
    <scope>NUCLEOTIDE SEQUENCE [LARGE SCALE GENOMIC DNA]</scope>
    <source>
        <strain evidence="11">MS0001</strain>
        <tissue evidence="11">Whole body</tissue>
    </source>
</reference>
<dbReference type="Pfam" id="PF25051">
    <property type="entry name" value="WHD_MCM8"/>
    <property type="match status" value="1"/>
</dbReference>
<dbReference type="InterPro" id="IPR001208">
    <property type="entry name" value="MCM_dom"/>
</dbReference>
<gene>
    <name evidence="11" type="ORF">ALC62_02296</name>
</gene>
<evidence type="ECO:0000259" key="10">
    <source>
        <dbReference type="PROSITE" id="PS50051"/>
    </source>
</evidence>
<dbReference type="Pfam" id="PF26065">
    <property type="entry name" value="MCM8_N"/>
    <property type="match status" value="1"/>
</dbReference>
<comment type="subcellular location">
    <subcellularLocation>
        <location evidence="1">Nucleus</location>
    </subcellularLocation>
</comment>
<sequence length="799" mass="90564">MILINAGACVITEESTNRWNLTSSNYNQSETNYNSDNLDIDRNADNLDIDRNSDNLDIGRNADIPYYGWRLFFSDKEYKPDCIIVKQIRAVEGFIKRHKELSSLCTMANYEAGMSFDVDIFELYSDNEFIKKWPNFKDEIYENPTNTLNCIKLGIHQKIFETVPDGNLQHVLNSISNLPTVKIGILNYKPIICLRDLKLNRYEKLISTRGCVIRVSRVRYLAQWIVFACSKCHLQKLVKQWQEVYTLPKKCDICGISKFYSILDSSYTKTVLCQIIRIQEPLNDEQENKGKVPKVLDVELLDDLVNICMPGDDVTLTGIIKVLGVDDGTSKVQVGTPFSLYMKAITVINNKLRYQNKSSMSSEISLKNYLAIQDIYKKPNLFALLVHSLCPNIYGHEIVKAGLILSLFGGNAKRTQLRDDIHVLLVGDPGLGKSQMLQACARISAKGVYICGNSSTSSGLTVTLTKETGSNDFALEPGALVLADQGCCCIDEFDKMCSQHQALLESMEQQSITVAKSGIICSLPARISILAAANPIGGQYDKSKTVTENLNISQPILSRFDLIFLLLDKPNKHFDNLLCKHIMTVHTNSHANSDKEVTKLFFHNECALRKKLTLPLASEIIPQSILRTYISYAREYVKPKLSVEAATVLQNYYLELRAKNEQFNSIPIFNRQLEAMIRLTEARAKLELRMEATESDALDVIDILRYAITDTIEDDDHVIPKLHSDKKLTNRKLKTFIKMLERKVTADKKQIFSVKELEALAISENIFMDNLTVLISKLNEEGILLKIKKDMYKFIHYTS</sequence>
<dbReference type="Pfam" id="PF17855">
    <property type="entry name" value="MCM_lid"/>
    <property type="match status" value="1"/>
</dbReference>
<dbReference type="InterPro" id="IPR056875">
    <property type="entry name" value="MCM8/REC_WHD"/>
</dbReference>
<evidence type="ECO:0000256" key="6">
    <source>
        <dbReference type="ARBA" id="ARBA00023242"/>
    </source>
</evidence>
<keyword evidence="6" id="KW-0539">Nucleus</keyword>
<dbReference type="InterPro" id="IPR027417">
    <property type="entry name" value="P-loop_NTPase"/>
</dbReference>
<dbReference type="InterPro" id="IPR041562">
    <property type="entry name" value="MCM_lid"/>
</dbReference>
<dbReference type="GO" id="GO:0005634">
    <property type="term" value="C:nucleus"/>
    <property type="evidence" value="ECO:0007669"/>
    <property type="project" value="UniProtKB-SubCell"/>
</dbReference>
<dbReference type="PANTHER" id="PTHR11630">
    <property type="entry name" value="DNA REPLICATION LICENSING FACTOR MCM FAMILY MEMBER"/>
    <property type="match status" value="1"/>
</dbReference>
<dbReference type="Pfam" id="PF00493">
    <property type="entry name" value="MCM"/>
    <property type="match status" value="1"/>
</dbReference>
<evidence type="ECO:0000313" key="12">
    <source>
        <dbReference type="Proteomes" id="UP000078542"/>
    </source>
</evidence>
<dbReference type="Pfam" id="PF17207">
    <property type="entry name" value="MCM_OB"/>
    <property type="match status" value="1"/>
</dbReference>
<evidence type="ECO:0000256" key="2">
    <source>
        <dbReference type="ARBA" id="ARBA00008010"/>
    </source>
</evidence>
<keyword evidence="3 9" id="KW-0547">Nucleotide-binding</keyword>
<evidence type="ECO:0000256" key="8">
    <source>
        <dbReference type="ARBA" id="ARBA00042306"/>
    </source>
</evidence>
<comment type="similarity">
    <text evidence="2 9">Belongs to the MCM family.</text>
</comment>
<evidence type="ECO:0000256" key="4">
    <source>
        <dbReference type="ARBA" id="ARBA00022840"/>
    </source>
</evidence>
<dbReference type="EMBL" id="KQ976973">
    <property type="protein sequence ID" value="KYN06639.1"/>
    <property type="molecule type" value="Genomic_DNA"/>
</dbReference>
<name>A0A195D2P6_9HYME</name>
<evidence type="ECO:0000256" key="3">
    <source>
        <dbReference type="ARBA" id="ARBA00022741"/>
    </source>
</evidence>
<dbReference type="GO" id="GO:0006310">
    <property type="term" value="P:DNA recombination"/>
    <property type="evidence" value="ECO:0007669"/>
    <property type="project" value="UniProtKB-ARBA"/>
</dbReference>
<evidence type="ECO:0000256" key="9">
    <source>
        <dbReference type="RuleBase" id="RU004070"/>
    </source>
</evidence>
<dbReference type="CDD" id="cd22247">
    <property type="entry name" value="MCM8_WHD"/>
    <property type="match status" value="1"/>
</dbReference>
<dbReference type="STRING" id="456900.A0A195D2P6"/>
<dbReference type="InterPro" id="IPR012340">
    <property type="entry name" value="NA-bd_OB-fold"/>
</dbReference>
<dbReference type="GO" id="GO:0017116">
    <property type="term" value="F:single-stranded DNA helicase activity"/>
    <property type="evidence" value="ECO:0007669"/>
    <property type="project" value="TreeGrafter"/>
</dbReference>
<dbReference type="GO" id="GO:0042555">
    <property type="term" value="C:MCM complex"/>
    <property type="evidence" value="ECO:0007669"/>
    <property type="project" value="TreeGrafter"/>
</dbReference>
<dbReference type="GO" id="GO:0003697">
    <property type="term" value="F:single-stranded DNA binding"/>
    <property type="evidence" value="ECO:0007669"/>
    <property type="project" value="TreeGrafter"/>
</dbReference>
<dbReference type="Proteomes" id="UP000078542">
    <property type="component" value="Unassembled WGS sequence"/>
</dbReference>
<dbReference type="InterPro" id="IPR058767">
    <property type="entry name" value="MCM8_N"/>
</dbReference>
<dbReference type="SMART" id="SM00350">
    <property type="entry name" value="MCM"/>
    <property type="match status" value="1"/>
</dbReference>
<accession>A0A195D2P6</accession>
<dbReference type="SUPFAM" id="SSF52540">
    <property type="entry name" value="P-loop containing nucleoside triphosphate hydrolases"/>
    <property type="match status" value="1"/>
</dbReference>
<organism evidence="11 12">
    <name type="scientific">Cyphomyrmex costatus</name>
    <dbReference type="NCBI Taxonomy" id="456900"/>
    <lineage>
        <taxon>Eukaryota</taxon>
        <taxon>Metazoa</taxon>
        <taxon>Ecdysozoa</taxon>
        <taxon>Arthropoda</taxon>
        <taxon>Hexapoda</taxon>
        <taxon>Insecta</taxon>
        <taxon>Pterygota</taxon>
        <taxon>Neoptera</taxon>
        <taxon>Endopterygota</taxon>
        <taxon>Hymenoptera</taxon>
        <taxon>Apocrita</taxon>
        <taxon>Aculeata</taxon>
        <taxon>Formicoidea</taxon>
        <taxon>Formicidae</taxon>
        <taxon>Myrmicinae</taxon>
        <taxon>Cyphomyrmex</taxon>
    </lineage>
</organism>
<dbReference type="InterPro" id="IPR003593">
    <property type="entry name" value="AAA+_ATPase"/>
</dbReference>